<dbReference type="InterPro" id="IPR026055">
    <property type="entry name" value="FAR"/>
</dbReference>
<dbReference type="Gene3D" id="3.40.50.720">
    <property type="entry name" value="NAD(P)-binding Rossmann-like Domain"/>
    <property type="match status" value="1"/>
</dbReference>
<comment type="similarity">
    <text evidence="1 4">Belongs to the fatty acyl-CoA reductase family.</text>
</comment>
<comment type="catalytic activity">
    <reaction evidence="4">
        <text>a long-chain fatty acyl-CoA + 2 NADPH + 2 H(+) = a long-chain primary fatty alcohol + 2 NADP(+) + CoA</text>
        <dbReference type="Rhea" id="RHEA:52716"/>
        <dbReference type="ChEBI" id="CHEBI:15378"/>
        <dbReference type="ChEBI" id="CHEBI:57287"/>
        <dbReference type="ChEBI" id="CHEBI:57783"/>
        <dbReference type="ChEBI" id="CHEBI:58349"/>
        <dbReference type="ChEBI" id="CHEBI:77396"/>
        <dbReference type="ChEBI" id="CHEBI:83139"/>
        <dbReference type="EC" id="1.2.1.84"/>
    </reaction>
</comment>
<dbReference type="GO" id="GO:0080019">
    <property type="term" value="F:alcohol-forming very long-chain fatty acyl-CoA reductase activity"/>
    <property type="evidence" value="ECO:0007669"/>
    <property type="project" value="InterPro"/>
</dbReference>
<dbReference type="PANTHER" id="PTHR11011:SF117">
    <property type="entry name" value="FATTY ACYL-COA REDUCTASE"/>
    <property type="match status" value="1"/>
</dbReference>
<dbReference type="AlphaFoldDB" id="A0AAV5BFT2"/>
<dbReference type="EC" id="1.2.1.84" evidence="4"/>
<dbReference type="Pfam" id="PF07993">
    <property type="entry name" value="NAD_binding_4"/>
    <property type="match status" value="1"/>
</dbReference>
<proteinExistence type="inferred from homology"/>
<reference evidence="7" key="1">
    <citation type="journal article" date="2018" name="DNA Res.">
        <title>Multiple hybrid de novo genome assembly of finger millet, an orphan allotetraploid crop.</title>
        <authorList>
            <person name="Hatakeyama M."/>
            <person name="Aluri S."/>
            <person name="Balachadran M.T."/>
            <person name="Sivarajan S.R."/>
            <person name="Patrignani A."/>
            <person name="Gruter S."/>
            <person name="Poveda L."/>
            <person name="Shimizu-Inatsugi R."/>
            <person name="Baeten J."/>
            <person name="Francoijs K.J."/>
            <person name="Nataraja K.N."/>
            <person name="Reddy Y.A.N."/>
            <person name="Phadnis S."/>
            <person name="Ravikumar R.L."/>
            <person name="Schlapbach R."/>
            <person name="Sreeman S.M."/>
            <person name="Shimizu K.K."/>
        </authorList>
    </citation>
    <scope>NUCLEOTIDE SEQUENCE</scope>
</reference>
<dbReference type="EMBL" id="BQKI01000001">
    <property type="protein sequence ID" value="GJM84604.1"/>
    <property type="molecule type" value="Genomic_DNA"/>
</dbReference>
<evidence type="ECO:0000256" key="1">
    <source>
        <dbReference type="ARBA" id="ARBA00005928"/>
    </source>
</evidence>
<evidence type="ECO:0000313" key="7">
    <source>
        <dbReference type="EMBL" id="GJM84604.1"/>
    </source>
</evidence>
<sequence length="565" mass="63567">MGCSSVSLLGYPVISAKQTPTFAIAKDGRVHRSGVLVPLSLRKHNNHRGLECSSFGTSRTASSILLDDLDSGAPAALMDNIGGIGIAKFLRGKNFFITGGTGFLAKVLIEKILRTDPDIGKIYVMVKAKDKETAIKRLQTEIVETELFKCLREIHGKDFHNFVARKLIPITGNVREANLGIERGLANEIADVVDIIVHAAGNTNFHERYNVAVDINTLGPFRIMNFAQSFRKLKLFLHVSTAYVNGTRRGVVLEKPFRLGDTIANELDIETEMKLAFDFRRCADDCPSSYKDSKDIGLQRAKLHGWKDTYTFTKAMGEMFINCFRGEIPVVMIRPSIIESTLKEPFPGWIEGIRMVDPVILQYGKGQMRSFLGDPDSIVDFIPADMVVNAMLASMAKHGGEWAAAAGMHVYHIASSMVNPLLFEDMFQFFYQHFTRSPFIDATGKSIQVKPIQFCDNMDQYVRNVEMETYTLLQDRQGAAASEGFLHRAREKIAKYIIHLGRIYEPYTFYDGRFANTNTEALLAEMSVEERAMFQFDVRSVDWMDYFTNVHIPGFKQNVLRGSRV</sequence>
<comment type="caution">
    <text evidence="7">The sequence shown here is derived from an EMBL/GenBank/DDBJ whole genome shotgun (WGS) entry which is preliminary data.</text>
</comment>
<evidence type="ECO:0000256" key="3">
    <source>
        <dbReference type="ARBA" id="ARBA00023098"/>
    </source>
</evidence>
<comment type="function">
    <text evidence="4">Catalyzes the reduction of fatty acyl-CoA to fatty alcohols.</text>
</comment>
<accession>A0AAV5BFT2</accession>
<keyword evidence="8" id="KW-1185">Reference proteome</keyword>
<dbReference type="CDD" id="cd05236">
    <property type="entry name" value="FAR-N_SDR_e"/>
    <property type="match status" value="1"/>
</dbReference>
<organism evidence="7 8">
    <name type="scientific">Eleusine coracana subsp. coracana</name>
    <dbReference type="NCBI Taxonomy" id="191504"/>
    <lineage>
        <taxon>Eukaryota</taxon>
        <taxon>Viridiplantae</taxon>
        <taxon>Streptophyta</taxon>
        <taxon>Embryophyta</taxon>
        <taxon>Tracheophyta</taxon>
        <taxon>Spermatophyta</taxon>
        <taxon>Magnoliopsida</taxon>
        <taxon>Liliopsida</taxon>
        <taxon>Poales</taxon>
        <taxon>Poaceae</taxon>
        <taxon>PACMAD clade</taxon>
        <taxon>Chloridoideae</taxon>
        <taxon>Cynodonteae</taxon>
        <taxon>Eleusininae</taxon>
        <taxon>Eleusine</taxon>
    </lineage>
</organism>
<keyword evidence="2 4" id="KW-0444">Lipid biosynthesis</keyword>
<dbReference type="GO" id="GO:0035336">
    <property type="term" value="P:long-chain fatty-acyl-CoA metabolic process"/>
    <property type="evidence" value="ECO:0007669"/>
    <property type="project" value="TreeGrafter"/>
</dbReference>
<evidence type="ECO:0000256" key="4">
    <source>
        <dbReference type="RuleBase" id="RU363097"/>
    </source>
</evidence>
<gene>
    <name evidence="7" type="primary">ga00289</name>
    <name evidence="7" type="ORF">PR202_ga00289</name>
</gene>
<dbReference type="InterPro" id="IPR036291">
    <property type="entry name" value="NAD(P)-bd_dom_sf"/>
</dbReference>
<dbReference type="GO" id="GO:0102965">
    <property type="term" value="F:alcohol-forming long-chain fatty acyl-CoA reductase activity"/>
    <property type="evidence" value="ECO:0007669"/>
    <property type="project" value="UniProtKB-EC"/>
</dbReference>
<feature type="domain" description="Fatty acyl-CoA reductase C-terminal" evidence="5">
    <location>
        <begin position="492"/>
        <end position="560"/>
    </location>
</feature>
<dbReference type="CDD" id="cd09071">
    <property type="entry name" value="FAR_C"/>
    <property type="match status" value="1"/>
</dbReference>
<dbReference type="PANTHER" id="PTHR11011">
    <property type="entry name" value="MALE STERILITY PROTEIN 2-RELATED"/>
    <property type="match status" value="1"/>
</dbReference>
<evidence type="ECO:0000259" key="5">
    <source>
        <dbReference type="Pfam" id="PF03015"/>
    </source>
</evidence>
<name>A0AAV5BFT2_ELECO</name>
<dbReference type="Proteomes" id="UP001054889">
    <property type="component" value="Unassembled WGS sequence"/>
</dbReference>
<dbReference type="SUPFAM" id="SSF51735">
    <property type="entry name" value="NAD(P)-binding Rossmann-fold domains"/>
    <property type="match status" value="1"/>
</dbReference>
<reference evidence="7" key="2">
    <citation type="submission" date="2021-12" db="EMBL/GenBank/DDBJ databases">
        <title>Resequencing data analysis of finger millet.</title>
        <authorList>
            <person name="Hatakeyama M."/>
            <person name="Aluri S."/>
            <person name="Balachadran M.T."/>
            <person name="Sivarajan S.R."/>
            <person name="Poveda L."/>
            <person name="Shimizu-Inatsugi R."/>
            <person name="Schlapbach R."/>
            <person name="Sreeman S.M."/>
            <person name="Shimizu K.K."/>
        </authorList>
    </citation>
    <scope>NUCLEOTIDE SEQUENCE</scope>
</reference>
<dbReference type="FunFam" id="3.40.50.720:FF:000437">
    <property type="entry name" value="Fatty acyl-CoA reductase"/>
    <property type="match status" value="1"/>
</dbReference>
<keyword evidence="4" id="KW-0521">NADP</keyword>
<evidence type="ECO:0000256" key="2">
    <source>
        <dbReference type="ARBA" id="ARBA00022516"/>
    </source>
</evidence>
<evidence type="ECO:0000259" key="6">
    <source>
        <dbReference type="Pfam" id="PF07993"/>
    </source>
</evidence>
<evidence type="ECO:0000313" key="8">
    <source>
        <dbReference type="Proteomes" id="UP001054889"/>
    </source>
</evidence>
<keyword evidence="3 4" id="KW-0443">Lipid metabolism</keyword>
<feature type="domain" description="Thioester reductase (TE)" evidence="6">
    <location>
        <begin position="97"/>
        <end position="391"/>
    </location>
</feature>
<protein>
    <recommendedName>
        <fullName evidence="4">Fatty acyl-CoA reductase</fullName>
        <ecNumber evidence="4">1.2.1.84</ecNumber>
    </recommendedName>
</protein>
<dbReference type="GO" id="GO:0010345">
    <property type="term" value="P:suberin biosynthetic process"/>
    <property type="evidence" value="ECO:0007669"/>
    <property type="project" value="TreeGrafter"/>
</dbReference>
<keyword evidence="4" id="KW-0560">Oxidoreductase</keyword>
<dbReference type="Pfam" id="PF03015">
    <property type="entry name" value="Sterile"/>
    <property type="match status" value="1"/>
</dbReference>
<dbReference type="InterPro" id="IPR033640">
    <property type="entry name" value="FAR_C"/>
</dbReference>
<dbReference type="InterPro" id="IPR013120">
    <property type="entry name" value="FAR_NAD-bd"/>
</dbReference>